<evidence type="ECO:0000256" key="6">
    <source>
        <dbReference type="ARBA" id="ARBA00022438"/>
    </source>
</evidence>
<evidence type="ECO:0000256" key="3">
    <source>
        <dbReference type="ARBA" id="ARBA00002443"/>
    </source>
</evidence>
<organism evidence="13 14">
    <name type="scientific">Lachnellula hyalina</name>
    <dbReference type="NCBI Taxonomy" id="1316788"/>
    <lineage>
        <taxon>Eukaryota</taxon>
        <taxon>Fungi</taxon>
        <taxon>Dikarya</taxon>
        <taxon>Ascomycota</taxon>
        <taxon>Pezizomycotina</taxon>
        <taxon>Leotiomycetes</taxon>
        <taxon>Helotiales</taxon>
        <taxon>Lachnaceae</taxon>
        <taxon>Lachnellula</taxon>
    </lineage>
</organism>
<dbReference type="RefSeq" id="XP_031001637.1">
    <property type="nucleotide sequence ID" value="XM_031153287.1"/>
</dbReference>
<evidence type="ECO:0000256" key="1">
    <source>
        <dbReference type="ARBA" id="ARBA00001424"/>
    </source>
</evidence>
<evidence type="ECO:0000256" key="8">
    <source>
        <dbReference type="ARBA" id="ARBA00022801"/>
    </source>
</evidence>
<dbReference type="PANTHER" id="PTHR43226">
    <property type="entry name" value="XAA-PRO AMINOPEPTIDASE 3"/>
    <property type="match status" value="1"/>
</dbReference>
<dbReference type="OrthoDB" id="4215474at2759"/>
<accession>A0A8H8QWV3</accession>
<dbReference type="PANTHER" id="PTHR43226:SF4">
    <property type="entry name" value="XAA-PRO AMINOPEPTIDASE 3"/>
    <property type="match status" value="1"/>
</dbReference>
<dbReference type="GO" id="GO:0006508">
    <property type="term" value="P:proteolysis"/>
    <property type="evidence" value="ECO:0007669"/>
    <property type="project" value="TreeGrafter"/>
</dbReference>
<dbReference type="InterPro" id="IPR029149">
    <property type="entry name" value="Creatin/AminoP/Spt16_N"/>
</dbReference>
<dbReference type="GO" id="GO:0005739">
    <property type="term" value="C:mitochondrion"/>
    <property type="evidence" value="ECO:0007669"/>
    <property type="project" value="TreeGrafter"/>
</dbReference>
<dbReference type="SMART" id="SM01011">
    <property type="entry name" value="AMP_N"/>
    <property type="match status" value="1"/>
</dbReference>
<dbReference type="SUPFAM" id="SSF55920">
    <property type="entry name" value="Creatinase/aminopeptidase"/>
    <property type="match status" value="1"/>
</dbReference>
<dbReference type="AlphaFoldDB" id="A0A8H8QWV3"/>
<evidence type="ECO:0000256" key="2">
    <source>
        <dbReference type="ARBA" id="ARBA00001936"/>
    </source>
</evidence>
<dbReference type="Gene3D" id="3.90.230.10">
    <property type="entry name" value="Creatinase/methionine aminopeptidase superfamily"/>
    <property type="match status" value="1"/>
</dbReference>
<sequence length="524" mass="57778">MQARKSALQQLKQASKCLQCAAIAPRNATLQASSRSYVTNTTAEIQSHSTRPTISSLGSRCRATGPSRRTYAAISAAELQFGQPVHETHPHLLRAGEITPGITAQEYADRRSKLAASLPQNGIAILASSDTKYRSGAVFYEFHQEPNFLYLTGFNEPEAVAVIQKIGSGSDYTFHLFLRPKDAKAEQWDGARSGEQAALDVFNADESADINKLHSLLPPLISAASEVYTDMAKCSGLGLFFRNQEAPPNDFQKMLKDRKVKPLRPLMNELRILKSEAEIANMRMAGKISGRSFTNAMRQQWTKEKDLGAFFDYDFKIGGCEATAYIPVIAGGQNSLSIHYVRNNDVLKDGEMVLVDAGGEYGGYIADITRTWPINGKFTDPQRDLYEAILGVQRSSVSLCRESANVTLDKIHQITEYGLKDALKRLGFNMSGNALETLFPHHVGHYVGLDVHDCPGYPRTVPLKAGHCVTVEPGIYVPDDERWPAHFRGIGIRIEDSVCVQDDSPLVLTTEAVKEVVDLEALRD</sequence>
<dbReference type="Pfam" id="PF00557">
    <property type="entry name" value="Peptidase_M24"/>
    <property type="match status" value="1"/>
</dbReference>
<keyword evidence="9" id="KW-0482">Metalloprotease</keyword>
<comment type="catalytic activity">
    <reaction evidence="1">
        <text>Release of any N-terminal amino acid, including proline, that is linked to proline, even from a dipeptide or tripeptide.</text>
        <dbReference type="EC" id="3.4.11.9"/>
    </reaction>
</comment>
<evidence type="ECO:0000313" key="13">
    <source>
        <dbReference type="EMBL" id="TVY22849.1"/>
    </source>
</evidence>
<dbReference type="InterPro" id="IPR007865">
    <property type="entry name" value="Aminopep_P_N"/>
</dbReference>
<dbReference type="GO" id="GO:0070006">
    <property type="term" value="F:metalloaminopeptidase activity"/>
    <property type="evidence" value="ECO:0007669"/>
    <property type="project" value="InterPro"/>
</dbReference>
<dbReference type="InterPro" id="IPR000994">
    <property type="entry name" value="Pept_M24"/>
</dbReference>
<comment type="similarity">
    <text evidence="4">Belongs to the peptidase M24B family.</text>
</comment>
<proteinExistence type="inferred from homology"/>
<feature type="domain" description="Aminopeptidase P N-terminal" evidence="12">
    <location>
        <begin position="102"/>
        <end position="238"/>
    </location>
</feature>
<evidence type="ECO:0000256" key="10">
    <source>
        <dbReference type="ARBA" id="ARBA00023211"/>
    </source>
</evidence>
<dbReference type="InterPro" id="IPR052433">
    <property type="entry name" value="X-Pro_dipept-like"/>
</dbReference>
<dbReference type="CDD" id="cd01087">
    <property type="entry name" value="Prolidase"/>
    <property type="match status" value="1"/>
</dbReference>
<dbReference type="GeneID" id="41988565"/>
<evidence type="ECO:0000256" key="7">
    <source>
        <dbReference type="ARBA" id="ARBA00022723"/>
    </source>
</evidence>
<comment type="function">
    <text evidence="3">Catalyzes the removal of a penultimate prolyl residue from the N-termini of peptides.</text>
</comment>
<keyword evidence="8" id="KW-0378">Hydrolase</keyword>
<name>A0A8H8QWV3_9HELO</name>
<dbReference type="SUPFAM" id="SSF53092">
    <property type="entry name" value="Creatinase/prolidase N-terminal domain"/>
    <property type="match status" value="1"/>
</dbReference>
<keyword evidence="6" id="KW-0031">Aminopeptidase</keyword>
<evidence type="ECO:0000313" key="14">
    <source>
        <dbReference type="Proteomes" id="UP000431533"/>
    </source>
</evidence>
<comment type="caution">
    <text evidence="13">The sequence shown here is derived from an EMBL/GenBank/DDBJ whole genome shotgun (WGS) entry which is preliminary data.</text>
</comment>
<keyword evidence="14" id="KW-1185">Reference proteome</keyword>
<reference evidence="13 14" key="1">
    <citation type="submission" date="2018-05" db="EMBL/GenBank/DDBJ databases">
        <title>Genome sequencing and assembly of the regulated plant pathogen Lachnellula willkommii and related sister species for the development of diagnostic species identification markers.</title>
        <authorList>
            <person name="Giroux E."/>
            <person name="Bilodeau G."/>
        </authorList>
    </citation>
    <scope>NUCLEOTIDE SEQUENCE [LARGE SCALE GENOMIC DNA]</scope>
    <source>
        <strain evidence="13 14">CBS 185.66</strain>
    </source>
</reference>
<keyword evidence="7" id="KW-0479">Metal-binding</keyword>
<dbReference type="InterPro" id="IPR036005">
    <property type="entry name" value="Creatinase/aminopeptidase-like"/>
</dbReference>
<evidence type="ECO:0000256" key="4">
    <source>
        <dbReference type="ARBA" id="ARBA00008766"/>
    </source>
</evidence>
<dbReference type="Gene3D" id="3.40.350.10">
    <property type="entry name" value="Creatinase/prolidase N-terminal domain"/>
    <property type="match status" value="1"/>
</dbReference>
<keyword evidence="6" id="KW-0645">Protease</keyword>
<evidence type="ECO:0000256" key="5">
    <source>
        <dbReference type="ARBA" id="ARBA00012574"/>
    </source>
</evidence>
<dbReference type="Proteomes" id="UP000431533">
    <property type="component" value="Unassembled WGS sequence"/>
</dbReference>
<evidence type="ECO:0000259" key="12">
    <source>
        <dbReference type="SMART" id="SM01011"/>
    </source>
</evidence>
<gene>
    <name evidence="13" type="primary">ICP55</name>
    <name evidence="13" type="ORF">LHYA1_G008367</name>
</gene>
<dbReference type="EMBL" id="QGMH01000223">
    <property type="protein sequence ID" value="TVY22849.1"/>
    <property type="molecule type" value="Genomic_DNA"/>
</dbReference>
<dbReference type="GO" id="GO:0030145">
    <property type="term" value="F:manganese ion binding"/>
    <property type="evidence" value="ECO:0007669"/>
    <property type="project" value="InterPro"/>
</dbReference>
<comment type="cofactor">
    <cofactor evidence="2">
        <name>Mn(2+)</name>
        <dbReference type="ChEBI" id="CHEBI:29035"/>
    </cofactor>
</comment>
<evidence type="ECO:0000256" key="11">
    <source>
        <dbReference type="ARBA" id="ARBA00030849"/>
    </source>
</evidence>
<keyword evidence="10" id="KW-0464">Manganese</keyword>
<evidence type="ECO:0000256" key="9">
    <source>
        <dbReference type="ARBA" id="ARBA00023049"/>
    </source>
</evidence>
<dbReference type="EC" id="3.4.11.9" evidence="5"/>
<dbReference type="Pfam" id="PF05195">
    <property type="entry name" value="AMP_N"/>
    <property type="match status" value="1"/>
</dbReference>
<protein>
    <recommendedName>
        <fullName evidence="5">Xaa-Pro aminopeptidase</fullName>
        <ecNumber evidence="5">3.4.11.9</ecNumber>
    </recommendedName>
    <alternativeName>
        <fullName evidence="11">Aminoacylproline aminopeptidase</fullName>
    </alternativeName>
</protein>